<dbReference type="AlphaFoldDB" id="A0A1V6N1Q5"/>
<dbReference type="InterPro" id="IPR041169">
    <property type="entry name" value="Alpha_helical"/>
</dbReference>
<dbReference type="Proteomes" id="UP000191661">
    <property type="component" value="Unassembled WGS sequence"/>
</dbReference>
<dbReference type="OrthoDB" id="14546at2157"/>
<keyword evidence="6" id="KW-1185">Reference proteome</keyword>
<dbReference type="Pfam" id="PF01588">
    <property type="entry name" value="tRNA_bind"/>
    <property type="match status" value="1"/>
</dbReference>
<protein>
    <submittedName>
        <fullName evidence="5">Putative RNA-binding protein</fullName>
    </submittedName>
</protein>
<evidence type="ECO:0000313" key="5">
    <source>
        <dbReference type="EMBL" id="OQD58436.1"/>
    </source>
</evidence>
<dbReference type="PROSITE" id="PS50886">
    <property type="entry name" value="TRBD"/>
    <property type="match status" value="1"/>
</dbReference>
<keyword evidence="1 3" id="KW-0820">tRNA-binding</keyword>
<reference evidence="5 6" key="1">
    <citation type="submission" date="2014-12" db="EMBL/GenBank/DDBJ databases">
        <title>Genome sequence of Methanobrevibacter arboriphilicus DH1, DSM1125.</title>
        <authorList>
            <person name="Poehlein A."/>
            <person name="Thauer R.K."/>
            <person name="Seedorf H."/>
            <person name="Daniel R."/>
        </authorList>
    </citation>
    <scope>NUCLEOTIDE SEQUENCE [LARGE SCALE GENOMIC DNA]</scope>
    <source>
        <strain evidence="5 6">DH1</strain>
    </source>
</reference>
<dbReference type="GO" id="GO:0000049">
    <property type="term" value="F:tRNA binding"/>
    <property type="evidence" value="ECO:0007669"/>
    <property type="project" value="UniProtKB-UniRule"/>
</dbReference>
<dbReference type="SUPFAM" id="SSF50249">
    <property type="entry name" value="Nucleic acid-binding proteins"/>
    <property type="match status" value="1"/>
</dbReference>
<name>A0A1V6N1Q5_METAZ</name>
<proteinExistence type="predicted"/>
<evidence type="ECO:0000313" key="6">
    <source>
        <dbReference type="Proteomes" id="UP000191661"/>
    </source>
</evidence>
<dbReference type="Pfam" id="PF18489">
    <property type="entry name" value="Alpha_Helical"/>
    <property type="match status" value="1"/>
</dbReference>
<feature type="domain" description="TRNA-binding" evidence="4">
    <location>
        <begin position="132"/>
        <end position="232"/>
    </location>
</feature>
<evidence type="ECO:0000256" key="2">
    <source>
        <dbReference type="ARBA" id="ARBA00022884"/>
    </source>
</evidence>
<dbReference type="InterPro" id="IPR002547">
    <property type="entry name" value="tRNA-bd_dom"/>
</dbReference>
<dbReference type="EMBL" id="JXMW01000015">
    <property type="protein sequence ID" value="OQD58436.1"/>
    <property type="molecule type" value="Genomic_DNA"/>
</dbReference>
<comment type="caution">
    <text evidence="5">The sequence shown here is derived from an EMBL/GenBank/DDBJ whole genome shotgun (WGS) entry which is preliminary data.</text>
</comment>
<dbReference type="InterPro" id="IPR012340">
    <property type="entry name" value="NA-bd_OB-fold"/>
</dbReference>
<dbReference type="Gene3D" id="1.20.1440.150">
    <property type="match status" value="1"/>
</dbReference>
<accession>A0A1V6N1Q5</accession>
<dbReference type="Gene3D" id="2.40.50.140">
    <property type="entry name" value="Nucleic acid-binding proteins"/>
    <property type="match status" value="1"/>
</dbReference>
<sequence length="241" mass="26735">MWDTTKDYRLLLGQKTINMFVGTARSGSFRGRWNKKMAIESAESMESDFQVLNYSYLDPEDLANTPEIANLEEKANLVLRYLGGEDWAHQFMAQTPKEEKEKAEEAIAKARFFIDTILGLKNRILFGEINDPIVAIDIKVGELMSVSHHHQNDGLMICNVNLGKRAIKVVTNDLTVKEGNNVAIAMLPPETFSGIASEGMFLGAGEGILKDVQGELGSMPKGIPLEALNESRNLIEGYLSK</sequence>
<evidence type="ECO:0000256" key="3">
    <source>
        <dbReference type="PROSITE-ProRule" id="PRU00209"/>
    </source>
</evidence>
<gene>
    <name evidence="5" type="ORF">MBBAR_15c00120</name>
</gene>
<evidence type="ECO:0000256" key="1">
    <source>
        <dbReference type="ARBA" id="ARBA00022555"/>
    </source>
</evidence>
<dbReference type="RefSeq" id="WP_080460654.1">
    <property type="nucleotide sequence ID" value="NZ_BBET01000191.1"/>
</dbReference>
<keyword evidence="2 3" id="KW-0694">RNA-binding</keyword>
<evidence type="ECO:0000259" key="4">
    <source>
        <dbReference type="PROSITE" id="PS50886"/>
    </source>
</evidence>
<organism evidence="5 6">
    <name type="scientific">Methanobrevibacter arboriphilus JCM 13429 = DSM 1125</name>
    <dbReference type="NCBI Taxonomy" id="1300164"/>
    <lineage>
        <taxon>Archaea</taxon>
        <taxon>Methanobacteriati</taxon>
        <taxon>Methanobacteriota</taxon>
        <taxon>Methanomada group</taxon>
        <taxon>Methanobacteria</taxon>
        <taxon>Methanobacteriales</taxon>
        <taxon>Methanobacteriaceae</taxon>
        <taxon>Methanobrevibacter</taxon>
    </lineage>
</organism>